<dbReference type="Gene3D" id="3.40.950.10">
    <property type="entry name" value="Fe-only Hydrogenase (Larger Subunit), Chain L, domain 3"/>
    <property type="match status" value="1"/>
</dbReference>
<feature type="domain" description="Iron hydrogenase small subunit" evidence="4">
    <location>
        <begin position="460"/>
        <end position="516"/>
    </location>
</feature>
<dbReference type="Pfam" id="PF02906">
    <property type="entry name" value="Fe_hyd_lg_C"/>
    <property type="match status" value="2"/>
</dbReference>
<dbReference type="SUPFAM" id="SSF53920">
    <property type="entry name" value="Fe-only hydrogenase"/>
    <property type="match status" value="1"/>
</dbReference>
<comment type="similarity">
    <text evidence="1">Belongs to the NARF family.</text>
</comment>
<organism evidence="5 6">
    <name type="scientific">Paraglomus brasilianum</name>
    <dbReference type="NCBI Taxonomy" id="144538"/>
    <lineage>
        <taxon>Eukaryota</taxon>
        <taxon>Fungi</taxon>
        <taxon>Fungi incertae sedis</taxon>
        <taxon>Mucoromycota</taxon>
        <taxon>Glomeromycotina</taxon>
        <taxon>Glomeromycetes</taxon>
        <taxon>Paraglomerales</taxon>
        <taxon>Paraglomeraceae</taxon>
        <taxon>Paraglomus</taxon>
    </lineage>
</organism>
<dbReference type="PANTHER" id="PTHR11615">
    <property type="entry name" value="NITRATE, FORMATE, IRON DEHYDROGENASE"/>
    <property type="match status" value="1"/>
</dbReference>
<comment type="caution">
    <text evidence="5">The sequence shown here is derived from an EMBL/GenBank/DDBJ whole genome shotgun (WGS) entry which is preliminary data.</text>
</comment>
<evidence type="ECO:0000259" key="4">
    <source>
        <dbReference type="SMART" id="SM00902"/>
    </source>
</evidence>
<accession>A0A9N8YU38</accession>
<evidence type="ECO:0000256" key="2">
    <source>
        <dbReference type="ARBA" id="ARBA00022485"/>
    </source>
</evidence>
<keyword evidence="2" id="KW-0004">4Fe-4S</keyword>
<keyword evidence="2" id="KW-0411">Iron-sulfur</keyword>
<evidence type="ECO:0000256" key="1">
    <source>
        <dbReference type="ARBA" id="ARBA00006596"/>
    </source>
</evidence>
<dbReference type="Gene3D" id="3.40.50.1780">
    <property type="match status" value="2"/>
</dbReference>
<feature type="compositionally biased region" description="Low complexity" evidence="3">
    <location>
        <begin position="184"/>
        <end position="194"/>
    </location>
</feature>
<evidence type="ECO:0000313" key="5">
    <source>
        <dbReference type="EMBL" id="CAG8452736.1"/>
    </source>
</evidence>
<feature type="region of interest" description="Disordered" evidence="3">
    <location>
        <begin position="184"/>
        <end position="216"/>
    </location>
</feature>
<dbReference type="OrthoDB" id="10253113at2759"/>
<evidence type="ECO:0000256" key="3">
    <source>
        <dbReference type="SAM" id="MobiDB-lite"/>
    </source>
</evidence>
<name>A0A9N8YU38_9GLOM</name>
<dbReference type="InterPro" id="IPR004108">
    <property type="entry name" value="Fe_hydrogenase_lsu_C"/>
</dbReference>
<proteinExistence type="inferred from homology"/>
<dbReference type="InterPro" id="IPR009016">
    <property type="entry name" value="Fe_hydrogenase"/>
</dbReference>
<keyword evidence="2" id="KW-0408">Iron</keyword>
<dbReference type="InterPro" id="IPR050340">
    <property type="entry name" value="Cytosolic_Fe-S_CAF"/>
</dbReference>
<evidence type="ECO:0000313" key="6">
    <source>
        <dbReference type="Proteomes" id="UP000789739"/>
    </source>
</evidence>
<dbReference type="EMBL" id="CAJVPI010000006">
    <property type="protein sequence ID" value="CAG8452736.1"/>
    <property type="molecule type" value="Genomic_DNA"/>
</dbReference>
<gene>
    <name evidence="5" type="ORF">PBRASI_LOCUS131</name>
</gene>
<keyword evidence="2" id="KW-0479">Metal-binding</keyword>
<dbReference type="GO" id="GO:0051539">
    <property type="term" value="F:4 iron, 4 sulfur cluster binding"/>
    <property type="evidence" value="ECO:0007669"/>
    <property type="project" value="UniProtKB-KW"/>
</dbReference>
<keyword evidence="6" id="KW-1185">Reference proteome</keyword>
<dbReference type="AlphaFoldDB" id="A0A9N8YU38"/>
<dbReference type="Pfam" id="PF02256">
    <property type="entry name" value="Fe_hyd_SSU"/>
    <property type="match status" value="1"/>
</dbReference>
<dbReference type="InterPro" id="IPR003149">
    <property type="entry name" value="Fe_hydrogenase_ssu"/>
</dbReference>
<dbReference type="Proteomes" id="UP000789739">
    <property type="component" value="Unassembled WGS sequence"/>
</dbReference>
<dbReference type="SMART" id="SM00902">
    <property type="entry name" value="Fe_hyd_SSU"/>
    <property type="match status" value="1"/>
</dbReference>
<reference evidence="5" key="1">
    <citation type="submission" date="2021-06" db="EMBL/GenBank/DDBJ databases">
        <authorList>
            <person name="Kallberg Y."/>
            <person name="Tangrot J."/>
            <person name="Rosling A."/>
        </authorList>
    </citation>
    <scope>NUCLEOTIDE SEQUENCE</scope>
    <source>
        <strain evidence="5">BR232B</strain>
    </source>
</reference>
<sequence>MSFSGVVVLTDLDDYIAPSQACILPVEVKKNENEGARTSIVVDDLGGYYEVSENGAEVKLERASITLNDCLACSGCITSAESILLTMQSQEELYKVLKANKDATEAGNLQDVKTVVVSIAPQSRASLAAKYGLTPLQTANRLTHFFKSLGVHYVLDTSFSRDFSLIETANEFIERFRVYQQHQSSTLPSPSLPSVRNASNPSRRKNAMGKGVGAGSTENTAMTKARLPMLASACPGWICYAEKTHGFVLPYISEIKSPQQIMGLLVKDYIAETLGLRSSQIYHVSVMMCYDKKLEASRSDFFSTANQTRDVDCVLTTGEIAQMFLEKSFSLADSPEAPLDRFTKMTSEKKILGSYGSASGGYLEYVMRCAARELFGVDVDVEKEKGVVVKIGRNKDFKEVVLEINSKPVLRFAQANGFRNIQNLVRKIKSGSSPYHYVEVMACPSGCINGGGQLKPDEGEIPLKEWINRVNNVYKSVDCSYPEENESVMRLYDEWLGGRASSKAQMMLRTQYHNVETSLVNPLAVKW</sequence>
<protein>
    <submittedName>
        <fullName evidence="5">4526_t:CDS:1</fullName>
    </submittedName>
</protein>